<dbReference type="AlphaFoldDB" id="A0AAD8UZ28"/>
<evidence type="ECO:0000256" key="1">
    <source>
        <dbReference type="SAM" id="MobiDB-lite"/>
    </source>
</evidence>
<evidence type="ECO:0000313" key="3">
    <source>
        <dbReference type="Proteomes" id="UP001230504"/>
    </source>
</evidence>
<dbReference type="Proteomes" id="UP001230504">
    <property type="component" value="Unassembled WGS sequence"/>
</dbReference>
<protein>
    <submittedName>
        <fullName evidence="2">Uncharacterized protein</fullName>
    </submittedName>
</protein>
<feature type="region of interest" description="Disordered" evidence="1">
    <location>
        <begin position="157"/>
        <end position="180"/>
    </location>
</feature>
<dbReference type="EMBL" id="JAHLJV010000106">
    <property type="protein sequence ID" value="KAK1572669.1"/>
    <property type="molecule type" value="Genomic_DNA"/>
</dbReference>
<comment type="caution">
    <text evidence="2">The sequence shown here is derived from an EMBL/GenBank/DDBJ whole genome shotgun (WGS) entry which is preliminary data.</text>
</comment>
<accession>A0AAD8UZ28</accession>
<reference evidence="2" key="1">
    <citation type="submission" date="2021-06" db="EMBL/GenBank/DDBJ databases">
        <title>Comparative genomics, transcriptomics and evolutionary studies reveal genomic signatures of adaptation to plant cell wall in hemibiotrophic fungi.</title>
        <authorList>
            <consortium name="DOE Joint Genome Institute"/>
            <person name="Baroncelli R."/>
            <person name="Diaz J.F."/>
            <person name="Benocci T."/>
            <person name="Peng M."/>
            <person name="Battaglia E."/>
            <person name="Haridas S."/>
            <person name="Andreopoulos W."/>
            <person name="Labutti K."/>
            <person name="Pangilinan J."/>
            <person name="Floch G.L."/>
            <person name="Makela M.R."/>
            <person name="Henrissat B."/>
            <person name="Grigoriev I.V."/>
            <person name="Crouch J.A."/>
            <person name="De Vries R.P."/>
            <person name="Sukno S.A."/>
            <person name="Thon M.R."/>
        </authorList>
    </citation>
    <scope>NUCLEOTIDE SEQUENCE</scope>
    <source>
        <strain evidence="2">CBS 125086</strain>
    </source>
</reference>
<gene>
    <name evidence="2" type="ORF">LY79DRAFT_44602</name>
</gene>
<evidence type="ECO:0000313" key="2">
    <source>
        <dbReference type="EMBL" id="KAK1572669.1"/>
    </source>
</evidence>
<organism evidence="2 3">
    <name type="scientific">Colletotrichum navitas</name>
    <dbReference type="NCBI Taxonomy" id="681940"/>
    <lineage>
        <taxon>Eukaryota</taxon>
        <taxon>Fungi</taxon>
        <taxon>Dikarya</taxon>
        <taxon>Ascomycota</taxon>
        <taxon>Pezizomycotina</taxon>
        <taxon>Sordariomycetes</taxon>
        <taxon>Hypocreomycetidae</taxon>
        <taxon>Glomerellales</taxon>
        <taxon>Glomerellaceae</taxon>
        <taxon>Colletotrichum</taxon>
        <taxon>Colletotrichum graminicola species complex</taxon>
    </lineage>
</organism>
<name>A0AAD8UZ28_9PEZI</name>
<sequence length="180" mass="19302">MQGSNGVSAVEVQRYRKFNLRGLAGPFPCIDPTKSRSLYGPEKTARVTHGSLCYVPLSASERSTSGYYSLQRILLLLVSLGDERRETFLRLCISGMSCDVHANSPPFPRIHFLTGLSSRPVAGRENAPFMHLGPGGREFSPAALASLFARCADPSAASDLGGAKTLRPQERTAASSGCRG</sequence>
<keyword evidence="3" id="KW-1185">Reference proteome</keyword>
<proteinExistence type="predicted"/>
<dbReference type="RefSeq" id="XP_060408464.1">
    <property type="nucleotide sequence ID" value="XM_060553180.1"/>
</dbReference>
<dbReference type="GeneID" id="85437420"/>